<keyword evidence="1" id="KW-0812">Transmembrane</keyword>
<name>C1FM77_CLOBJ</name>
<keyword evidence="1" id="KW-0472">Membrane</keyword>
<reference evidence="2 3" key="1">
    <citation type="submission" date="2008-10" db="EMBL/GenBank/DDBJ databases">
        <title>Genome sequence of Clostridium botulinum A2 Kyoto.</title>
        <authorList>
            <person name="Shrivastava S."/>
            <person name="Brinkac L.M."/>
            <person name="Brown J.L."/>
            <person name="Bruce D."/>
            <person name="Detter C.C."/>
            <person name="Johnson E.A."/>
            <person name="Munk C.A."/>
            <person name="Smith L.A."/>
            <person name="Smith T.J."/>
            <person name="Sutton G."/>
            <person name="Brettin T.S."/>
        </authorList>
    </citation>
    <scope>NUCLEOTIDE SEQUENCE [LARGE SCALE GENOMIC DNA]</scope>
    <source>
        <strain evidence="3">Kyoto / Type A2</strain>
    </source>
</reference>
<keyword evidence="1" id="KW-1133">Transmembrane helix</keyword>
<protein>
    <submittedName>
        <fullName evidence="2">Uncharacterized protein</fullName>
    </submittedName>
</protein>
<sequence length="46" mass="4818">MNKEKCVSIIGLAGIGLIAGTVPAWIISGLGMVCILTMKEKKGEDK</sequence>
<accession>C1FM77</accession>
<organism evidence="2 3">
    <name type="scientific">Clostridium botulinum (strain Kyoto / Type A2)</name>
    <dbReference type="NCBI Taxonomy" id="536232"/>
    <lineage>
        <taxon>Bacteria</taxon>
        <taxon>Bacillati</taxon>
        <taxon>Bacillota</taxon>
        <taxon>Clostridia</taxon>
        <taxon>Eubacteriales</taxon>
        <taxon>Clostridiaceae</taxon>
        <taxon>Clostridium</taxon>
    </lineage>
</organism>
<dbReference type="KEGG" id="cby:CLM_1621"/>
<dbReference type="Proteomes" id="UP000001374">
    <property type="component" value="Chromosome"/>
</dbReference>
<proteinExistence type="predicted"/>
<dbReference type="EMBL" id="CP001581">
    <property type="protein sequence ID" value="ACO83757.1"/>
    <property type="molecule type" value="Genomic_DNA"/>
</dbReference>
<dbReference type="RefSeq" id="WP_012703859.1">
    <property type="nucleotide sequence ID" value="NC_012563.1"/>
</dbReference>
<dbReference type="HOGENOM" id="CLU_3198240_0_0_9"/>
<evidence type="ECO:0000313" key="2">
    <source>
        <dbReference type="EMBL" id="ACO83757.1"/>
    </source>
</evidence>
<feature type="transmembrane region" description="Helical" evidence="1">
    <location>
        <begin position="12"/>
        <end position="36"/>
    </location>
</feature>
<dbReference type="AlphaFoldDB" id="C1FM77"/>
<gene>
    <name evidence="2" type="ordered locus">CLM_1621</name>
</gene>
<evidence type="ECO:0000313" key="3">
    <source>
        <dbReference type="Proteomes" id="UP000001374"/>
    </source>
</evidence>
<evidence type="ECO:0000256" key="1">
    <source>
        <dbReference type="SAM" id="Phobius"/>
    </source>
</evidence>